<sequence>MSRPMTNEIRSFVPPPAQLRAARDLLGWSLSTAAVAAKLSEAAVSALETDPRGGPGLVQLEYAYEAAGITFKAYAGPSGQIFKTRLLDREWHHCTRRGPVNLGGVLHV</sequence>
<dbReference type="EMBL" id="JAQQKW010000006">
    <property type="protein sequence ID" value="MDC7694820.1"/>
    <property type="molecule type" value="Genomic_DNA"/>
</dbReference>
<organism evidence="1 2">
    <name type="scientific">Asticcacaulis currens</name>
    <dbReference type="NCBI Taxonomy" id="2984210"/>
    <lineage>
        <taxon>Bacteria</taxon>
        <taxon>Pseudomonadati</taxon>
        <taxon>Pseudomonadota</taxon>
        <taxon>Alphaproteobacteria</taxon>
        <taxon>Caulobacterales</taxon>
        <taxon>Caulobacteraceae</taxon>
        <taxon>Asticcacaulis</taxon>
    </lineage>
</organism>
<comment type="caution">
    <text evidence="1">The sequence shown here is derived from an EMBL/GenBank/DDBJ whole genome shotgun (WGS) entry which is preliminary data.</text>
</comment>
<name>A0ABT5IF79_9CAUL</name>
<dbReference type="InterPro" id="IPR010982">
    <property type="entry name" value="Lambda_DNA-bd_dom_sf"/>
</dbReference>
<dbReference type="RefSeq" id="WP_272741528.1">
    <property type="nucleotide sequence ID" value="NZ_JAQQKW010000006.1"/>
</dbReference>
<evidence type="ECO:0000313" key="2">
    <source>
        <dbReference type="Proteomes" id="UP001216595"/>
    </source>
</evidence>
<accession>A0ABT5IF79</accession>
<protein>
    <submittedName>
        <fullName evidence="1">Helix-turn-helix transcriptional regulator</fullName>
    </submittedName>
</protein>
<dbReference type="SUPFAM" id="SSF47413">
    <property type="entry name" value="lambda repressor-like DNA-binding domains"/>
    <property type="match status" value="1"/>
</dbReference>
<dbReference type="Proteomes" id="UP001216595">
    <property type="component" value="Unassembled WGS sequence"/>
</dbReference>
<proteinExistence type="predicted"/>
<evidence type="ECO:0000313" key="1">
    <source>
        <dbReference type="EMBL" id="MDC7694820.1"/>
    </source>
</evidence>
<gene>
    <name evidence="1" type="ORF">PQU94_11065</name>
</gene>
<dbReference type="Gene3D" id="1.10.260.40">
    <property type="entry name" value="lambda repressor-like DNA-binding domains"/>
    <property type="match status" value="1"/>
</dbReference>
<reference evidence="1 2" key="1">
    <citation type="submission" date="2023-01" db="EMBL/GenBank/DDBJ databases">
        <title>Novel species of the genus Asticcacaulis isolated from rivers.</title>
        <authorList>
            <person name="Lu H."/>
        </authorList>
    </citation>
    <scope>NUCLEOTIDE SEQUENCE [LARGE SCALE GENOMIC DNA]</scope>
    <source>
        <strain evidence="1 2">DXS10W</strain>
    </source>
</reference>
<keyword evidence="2" id="KW-1185">Reference proteome</keyword>